<dbReference type="EMBL" id="JBANQN010000010">
    <property type="protein sequence ID" value="KAK6778047.1"/>
    <property type="molecule type" value="Genomic_DNA"/>
</dbReference>
<keyword evidence="3" id="KW-1185">Reference proteome</keyword>
<feature type="transmembrane region" description="Helical" evidence="1">
    <location>
        <begin position="201"/>
        <end position="221"/>
    </location>
</feature>
<protein>
    <submittedName>
        <fullName evidence="2">Uncharacterized protein</fullName>
    </submittedName>
</protein>
<evidence type="ECO:0000313" key="2">
    <source>
        <dbReference type="EMBL" id="KAK6778047.1"/>
    </source>
</evidence>
<feature type="transmembrane region" description="Helical" evidence="1">
    <location>
        <begin position="241"/>
        <end position="260"/>
    </location>
</feature>
<reference evidence="2 3" key="1">
    <citation type="submission" date="2024-02" db="EMBL/GenBank/DDBJ databases">
        <title>de novo genome assembly of Solanum bulbocastanum strain 11H21.</title>
        <authorList>
            <person name="Hosaka A.J."/>
        </authorList>
    </citation>
    <scope>NUCLEOTIDE SEQUENCE [LARGE SCALE GENOMIC DNA]</scope>
    <source>
        <tissue evidence="2">Young leaves</tissue>
    </source>
</reference>
<dbReference type="AlphaFoldDB" id="A0AAN8Y3R7"/>
<keyword evidence="1" id="KW-0472">Membrane</keyword>
<keyword evidence="1" id="KW-1133">Transmembrane helix</keyword>
<evidence type="ECO:0000256" key="1">
    <source>
        <dbReference type="SAM" id="Phobius"/>
    </source>
</evidence>
<evidence type="ECO:0000313" key="3">
    <source>
        <dbReference type="Proteomes" id="UP001371456"/>
    </source>
</evidence>
<name>A0AAN8Y3R7_SOLBU</name>
<dbReference type="Proteomes" id="UP001371456">
    <property type="component" value="Unassembled WGS sequence"/>
</dbReference>
<organism evidence="2 3">
    <name type="scientific">Solanum bulbocastanum</name>
    <name type="common">Wild potato</name>
    <dbReference type="NCBI Taxonomy" id="147425"/>
    <lineage>
        <taxon>Eukaryota</taxon>
        <taxon>Viridiplantae</taxon>
        <taxon>Streptophyta</taxon>
        <taxon>Embryophyta</taxon>
        <taxon>Tracheophyta</taxon>
        <taxon>Spermatophyta</taxon>
        <taxon>Magnoliopsida</taxon>
        <taxon>eudicotyledons</taxon>
        <taxon>Gunneridae</taxon>
        <taxon>Pentapetalae</taxon>
        <taxon>asterids</taxon>
        <taxon>lamiids</taxon>
        <taxon>Solanales</taxon>
        <taxon>Solanaceae</taxon>
        <taxon>Solanoideae</taxon>
        <taxon>Solaneae</taxon>
        <taxon>Solanum</taxon>
    </lineage>
</organism>
<proteinExistence type="predicted"/>
<gene>
    <name evidence="2" type="ORF">RDI58_024765</name>
</gene>
<sequence length="263" mass="30700">MAYKCSITVKELHSCDDKVEISEFIVSAKFLCRILEYQLRRQNKWMALSSPPYFVCNILTKALYSVSPNDDFEHYMTLQPVSYSLPGFVVSVTFANHPFDPVVTLWGEQVCDLRRKYLGTAASEQFINLLELLLSLNLVSLDASTDYSNYNQLEKYDTLFRPMLIATNASAYARRCDYICAKYVASKKFLSWRIWHISVAWLLRWSCALLTSIQLLLHLLYNLWVLKFTLQLCMKKACLHWGNLVMSRSYFILFSGWWLLQEV</sequence>
<accession>A0AAN8Y3R7</accession>
<keyword evidence="1" id="KW-0812">Transmembrane</keyword>
<comment type="caution">
    <text evidence="2">The sequence shown here is derived from an EMBL/GenBank/DDBJ whole genome shotgun (WGS) entry which is preliminary data.</text>
</comment>